<dbReference type="RefSeq" id="WP_349544293.1">
    <property type="nucleotide sequence ID" value="NZ_JAOALG010000002.1"/>
</dbReference>
<dbReference type="EMBL" id="JAOALG010000002">
    <property type="protein sequence ID" value="MEQ5842438.1"/>
    <property type="molecule type" value="Genomic_DNA"/>
</dbReference>
<gene>
    <name evidence="4" type="ORF">N0A02_23610</name>
</gene>
<evidence type="ECO:0000256" key="1">
    <source>
        <dbReference type="ARBA" id="ARBA00022598"/>
    </source>
</evidence>
<accession>A0ABV1LT82</accession>
<dbReference type="Pfam" id="PF00501">
    <property type="entry name" value="AMP-binding"/>
    <property type="match status" value="1"/>
</dbReference>
<keyword evidence="1 4" id="KW-0436">Ligase</keyword>
<dbReference type="Gene3D" id="3.30.300.30">
    <property type="match status" value="1"/>
</dbReference>
<feature type="domain" description="AMP-binding enzyme C-terminal" evidence="3">
    <location>
        <begin position="415"/>
        <end position="493"/>
    </location>
</feature>
<name>A0ABV1LT82_9BURK</name>
<dbReference type="Gene3D" id="3.40.50.12780">
    <property type="entry name" value="N-terminal domain of ligase-like"/>
    <property type="match status" value="1"/>
</dbReference>
<feature type="domain" description="AMP-dependent synthetase/ligase" evidence="2">
    <location>
        <begin position="27"/>
        <end position="363"/>
    </location>
</feature>
<dbReference type="PANTHER" id="PTHR43352">
    <property type="entry name" value="ACETYL-COA SYNTHETASE"/>
    <property type="match status" value="1"/>
</dbReference>
<evidence type="ECO:0000313" key="5">
    <source>
        <dbReference type="Proteomes" id="UP001469089"/>
    </source>
</evidence>
<dbReference type="SUPFAM" id="SSF56801">
    <property type="entry name" value="Acetyl-CoA synthetase-like"/>
    <property type="match status" value="1"/>
</dbReference>
<dbReference type="InterPro" id="IPR042099">
    <property type="entry name" value="ANL_N_sf"/>
</dbReference>
<reference evidence="4 5" key="1">
    <citation type="journal article" date="2024" name="Chem. Sci.">
        <title>Discovery of a lagriamide polyketide by integrated genome mining, isotopic labeling, and untargeted metabolomics.</title>
        <authorList>
            <person name="Fergusson C.H."/>
            <person name="Saulog J."/>
            <person name="Paulo B.S."/>
            <person name="Wilson D.M."/>
            <person name="Liu D.Y."/>
            <person name="Morehouse N.J."/>
            <person name="Waterworth S."/>
            <person name="Barkei J."/>
            <person name="Gray C.A."/>
            <person name="Kwan J.C."/>
            <person name="Eustaquio A.S."/>
            <person name="Linington R.G."/>
        </authorList>
    </citation>
    <scope>NUCLEOTIDE SEQUENCE [LARGE SCALE GENOMIC DNA]</scope>
    <source>
        <strain evidence="4 5">RL17-338-BIF-B</strain>
    </source>
</reference>
<sequence length="511" mass="54922">MAIEIEKTPGCPETTRGNDNLLRVIEQRVEQFRWHERAVFHEGAETYTFADVFAGSANVAAALTALGIRSGDRLLIALPDSWHFVVTFLGALRIGAVPIPLNPEVHVDERAALIERSNARLIVAAVAMAGEVSVAPEDLLRSPSQAAEVVTIAHRTRDEIAYGVFSSGTTGLPKIIFHTHGDPLVFTSAFASHLGLGPGDTSVSAARMCFAAGLGNSFFFPLLRGSAAVLSRERLTPKLACSLIEKHRATLLYGPPSFYGQILADGFGDWLCTLRLAACGGATLPVVLERRLRSCLDDRLVNIFGSSEIGHAMVVNGPGHQLEGASGRVLAPYGVRVVDEAGEVVPAGREGRLEVSGTTIALGVEHGTGAPVRVPSNGWYRTGDAAVIDTEGFVHISGRIDDIEIVGAQNVHPAEIESMLLSLPQVRNAVVYSSVQPDGQPLLKALIVPASQDVDADDLLGVIQEHVRRHLSWYKVPQLVELTREIPLTSFGKIDRKAIRKRDLHEALKAT</sequence>
<dbReference type="Proteomes" id="UP001469089">
    <property type="component" value="Unassembled WGS sequence"/>
</dbReference>
<dbReference type="GO" id="GO:0016874">
    <property type="term" value="F:ligase activity"/>
    <property type="evidence" value="ECO:0007669"/>
    <property type="project" value="UniProtKB-KW"/>
</dbReference>
<dbReference type="InterPro" id="IPR025110">
    <property type="entry name" value="AMP-bd_C"/>
</dbReference>
<evidence type="ECO:0000259" key="3">
    <source>
        <dbReference type="Pfam" id="PF13193"/>
    </source>
</evidence>
<dbReference type="PANTHER" id="PTHR43352:SF1">
    <property type="entry name" value="ANTHRANILATE--COA LIGASE"/>
    <property type="match status" value="1"/>
</dbReference>
<organism evidence="4 5">
    <name type="scientific">Paraburkholderia acidicola</name>
    <dbReference type="NCBI Taxonomy" id="1912599"/>
    <lineage>
        <taxon>Bacteria</taxon>
        <taxon>Pseudomonadati</taxon>
        <taxon>Pseudomonadota</taxon>
        <taxon>Betaproteobacteria</taxon>
        <taxon>Burkholderiales</taxon>
        <taxon>Burkholderiaceae</taxon>
        <taxon>Paraburkholderia</taxon>
    </lineage>
</organism>
<evidence type="ECO:0000313" key="4">
    <source>
        <dbReference type="EMBL" id="MEQ5842438.1"/>
    </source>
</evidence>
<dbReference type="InterPro" id="IPR045851">
    <property type="entry name" value="AMP-bd_C_sf"/>
</dbReference>
<proteinExistence type="predicted"/>
<keyword evidence="5" id="KW-1185">Reference proteome</keyword>
<comment type="caution">
    <text evidence="4">The sequence shown here is derived from an EMBL/GenBank/DDBJ whole genome shotgun (WGS) entry which is preliminary data.</text>
</comment>
<dbReference type="Pfam" id="PF13193">
    <property type="entry name" value="AMP-binding_C"/>
    <property type="match status" value="1"/>
</dbReference>
<protein>
    <submittedName>
        <fullName evidence="4">Acyl--CoA ligase</fullName>
    </submittedName>
</protein>
<dbReference type="InterPro" id="IPR000873">
    <property type="entry name" value="AMP-dep_synth/lig_dom"/>
</dbReference>
<evidence type="ECO:0000259" key="2">
    <source>
        <dbReference type="Pfam" id="PF00501"/>
    </source>
</evidence>